<evidence type="ECO:0000313" key="2">
    <source>
        <dbReference type="Proteomes" id="UP000257109"/>
    </source>
</evidence>
<evidence type="ECO:0008006" key="3">
    <source>
        <dbReference type="Google" id="ProtNLM"/>
    </source>
</evidence>
<keyword evidence="2" id="KW-1185">Reference proteome</keyword>
<evidence type="ECO:0000313" key="1">
    <source>
        <dbReference type="EMBL" id="RDX79217.1"/>
    </source>
</evidence>
<dbReference type="Proteomes" id="UP000257109">
    <property type="component" value="Unassembled WGS sequence"/>
</dbReference>
<reference evidence="1" key="1">
    <citation type="submission" date="2018-05" db="EMBL/GenBank/DDBJ databases">
        <title>Draft genome of Mucuna pruriens seed.</title>
        <authorList>
            <person name="Nnadi N.E."/>
            <person name="Vos R."/>
            <person name="Hasami M.H."/>
            <person name="Devisetty U.K."/>
            <person name="Aguiy J.C."/>
        </authorList>
    </citation>
    <scope>NUCLEOTIDE SEQUENCE [LARGE SCALE GENOMIC DNA]</scope>
    <source>
        <strain evidence="1">JCA_2017</strain>
    </source>
</reference>
<accession>A0A371FLL4</accession>
<protein>
    <recommendedName>
        <fullName evidence="3">HAT C-terminal dimerisation domain-containing protein</fullName>
    </recommendedName>
</protein>
<dbReference type="SUPFAM" id="SSF53098">
    <property type="entry name" value="Ribonuclease H-like"/>
    <property type="match status" value="1"/>
</dbReference>
<comment type="caution">
    <text evidence="1">The sequence shown here is derived from an EMBL/GenBank/DDBJ whole genome shotgun (WGS) entry which is preliminary data.</text>
</comment>
<dbReference type="AlphaFoldDB" id="A0A371FLL4"/>
<sequence length="110" mass="13524">MFITYETNNLTLHLVYEMWDTMIEKVVYSILIDRWTKIMNEFKRLQIEFYHMRMKRFLHKETNRTLDHKSWWVMHGSSTSLLQKLFVRHLVQPPSSSCCEINWSTYSFIL</sequence>
<name>A0A371FLL4_MUCPR</name>
<feature type="non-terminal residue" evidence="1">
    <location>
        <position position="1"/>
    </location>
</feature>
<gene>
    <name evidence="1" type="ORF">CR513_40386</name>
</gene>
<proteinExistence type="predicted"/>
<dbReference type="InterPro" id="IPR012337">
    <property type="entry name" value="RNaseH-like_sf"/>
</dbReference>
<dbReference type="OrthoDB" id="1426641at2759"/>
<dbReference type="EMBL" id="QJKJ01008603">
    <property type="protein sequence ID" value="RDX79217.1"/>
    <property type="molecule type" value="Genomic_DNA"/>
</dbReference>
<organism evidence="1 2">
    <name type="scientific">Mucuna pruriens</name>
    <name type="common">Velvet bean</name>
    <name type="synonym">Dolichos pruriens</name>
    <dbReference type="NCBI Taxonomy" id="157652"/>
    <lineage>
        <taxon>Eukaryota</taxon>
        <taxon>Viridiplantae</taxon>
        <taxon>Streptophyta</taxon>
        <taxon>Embryophyta</taxon>
        <taxon>Tracheophyta</taxon>
        <taxon>Spermatophyta</taxon>
        <taxon>Magnoliopsida</taxon>
        <taxon>eudicotyledons</taxon>
        <taxon>Gunneridae</taxon>
        <taxon>Pentapetalae</taxon>
        <taxon>rosids</taxon>
        <taxon>fabids</taxon>
        <taxon>Fabales</taxon>
        <taxon>Fabaceae</taxon>
        <taxon>Papilionoideae</taxon>
        <taxon>50 kb inversion clade</taxon>
        <taxon>NPAAA clade</taxon>
        <taxon>indigoferoid/millettioid clade</taxon>
        <taxon>Phaseoleae</taxon>
        <taxon>Mucuna</taxon>
    </lineage>
</organism>